<evidence type="ECO:0000313" key="3">
    <source>
        <dbReference type="Proteomes" id="UP000198287"/>
    </source>
</evidence>
<comment type="caution">
    <text evidence="2">The sequence shown here is derived from an EMBL/GenBank/DDBJ whole genome shotgun (WGS) entry which is preliminary data.</text>
</comment>
<keyword evidence="1" id="KW-0732">Signal</keyword>
<feature type="chain" id="PRO_5012646539" evidence="1">
    <location>
        <begin position="17"/>
        <end position="140"/>
    </location>
</feature>
<accession>A0A226DTK4</accession>
<proteinExistence type="predicted"/>
<dbReference type="AlphaFoldDB" id="A0A226DTK4"/>
<evidence type="ECO:0000313" key="2">
    <source>
        <dbReference type="EMBL" id="OXA48164.1"/>
    </source>
</evidence>
<reference evidence="2 3" key="1">
    <citation type="submission" date="2015-12" db="EMBL/GenBank/DDBJ databases">
        <title>The genome of Folsomia candida.</title>
        <authorList>
            <person name="Faddeeva A."/>
            <person name="Derks M.F."/>
            <person name="Anvar Y."/>
            <person name="Smit S."/>
            <person name="Van Straalen N."/>
            <person name="Roelofs D."/>
        </authorList>
    </citation>
    <scope>NUCLEOTIDE SEQUENCE [LARGE SCALE GENOMIC DNA]</scope>
    <source>
        <strain evidence="2 3">VU population</strain>
        <tissue evidence="2">Whole body</tissue>
    </source>
</reference>
<keyword evidence="3" id="KW-1185">Reference proteome</keyword>
<feature type="signal peptide" evidence="1">
    <location>
        <begin position="1"/>
        <end position="16"/>
    </location>
</feature>
<dbReference type="Proteomes" id="UP000198287">
    <property type="component" value="Unassembled WGS sequence"/>
</dbReference>
<gene>
    <name evidence="2" type="ORF">Fcan01_16883</name>
</gene>
<protein>
    <submittedName>
        <fullName evidence="2">Uncharacterized protein</fullName>
    </submittedName>
</protein>
<sequence length="140" mass="16098">MKTSLLFFNVVQIVVGCSRREEDYRTTTTTIRPRDSLDETIFYSPCIISLEIFLHNLPNSTTQVRGVCANPAIPEKICCEMPYETEVVRTWDSNEARWTEDHYYLTNSCKRGYCCVDKERWIRDASVPQKSGNTCKPGGT</sequence>
<dbReference type="EMBL" id="LNIX01000012">
    <property type="protein sequence ID" value="OXA48164.1"/>
    <property type="molecule type" value="Genomic_DNA"/>
</dbReference>
<evidence type="ECO:0000256" key="1">
    <source>
        <dbReference type="SAM" id="SignalP"/>
    </source>
</evidence>
<organism evidence="2 3">
    <name type="scientific">Folsomia candida</name>
    <name type="common">Springtail</name>
    <dbReference type="NCBI Taxonomy" id="158441"/>
    <lineage>
        <taxon>Eukaryota</taxon>
        <taxon>Metazoa</taxon>
        <taxon>Ecdysozoa</taxon>
        <taxon>Arthropoda</taxon>
        <taxon>Hexapoda</taxon>
        <taxon>Collembola</taxon>
        <taxon>Entomobryomorpha</taxon>
        <taxon>Isotomoidea</taxon>
        <taxon>Isotomidae</taxon>
        <taxon>Proisotominae</taxon>
        <taxon>Folsomia</taxon>
    </lineage>
</organism>
<name>A0A226DTK4_FOLCA</name>
<dbReference type="PROSITE" id="PS51257">
    <property type="entry name" value="PROKAR_LIPOPROTEIN"/>
    <property type="match status" value="1"/>
</dbReference>